<dbReference type="InterPro" id="IPR032675">
    <property type="entry name" value="LRR_dom_sf"/>
</dbReference>
<name>A0A833W7Z2_9HYME</name>
<dbReference type="InterPro" id="IPR050836">
    <property type="entry name" value="SDS22/Internalin_LRR"/>
</dbReference>
<dbReference type="Pfam" id="PF12799">
    <property type="entry name" value="LRR_4"/>
    <property type="match status" value="1"/>
</dbReference>
<evidence type="ECO:0000313" key="3">
    <source>
        <dbReference type="EMBL" id="KAF3423733.1"/>
    </source>
</evidence>
<comment type="caution">
    <text evidence="3">The sequence shown here is derived from an EMBL/GenBank/DDBJ whole genome shotgun (WGS) entry which is preliminary data.</text>
</comment>
<dbReference type="Gene3D" id="3.80.10.10">
    <property type="entry name" value="Ribonuclease Inhibitor"/>
    <property type="match status" value="2"/>
</dbReference>
<dbReference type="PANTHER" id="PTHR46652:SF3">
    <property type="entry name" value="LEUCINE-RICH REPEAT-CONTAINING PROTEIN 9"/>
    <property type="match status" value="1"/>
</dbReference>
<dbReference type="SUPFAM" id="SSF52058">
    <property type="entry name" value="L domain-like"/>
    <property type="match status" value="1"/>
</dbReference>
<dbReference type="SMART" id="SM00365">
    <property type="entry name" value="LRR_SD22"/>
    <property type="match status" value="6"/>
</dbReference>
<keyword evidence="2" id="KW-0677">Repeat</keyword>
<dbReference type="PANTHER" id="PTHR46652">
    <property type="entry name" value="LEUCINE-RICH REPEAT AND IQ DOMAIN-CONTAINING PROTEIN 1-RELATED"/>
    <property type="match status" value="1"/>
</dbReference>
<evidence type="ECO:0000256" key="1">
    <source>
        <dbReference type="ARBA" id="ARBA00022614"/>
    </source>
</evidence>
<evidence type="ECO:0000256" key="2">
    <source>
        <dbReference type="ARBA" id="ARBA00022737"/>
    </source>
</evidence>
<proteinExistence type="predicted"/>
<keyword evidence="1" id="KW-0433">Leucine-rich repeat</keyword>
<dbReference type="Pfam" id="PF13855">
    <property type="entry name" value="LRR_8"/>
    <property type="match status" value="1"/>
</dbReference>
<organism evidence="3 4">
    <name type="scientific">Frieseomelitta varia</name>
    <dbReference type="NCBI Taxonomy" id="561572"/>
    <lineage>
        <taxon>Eukaryota</taxon>
        <taxon>Metazoa</taxon>
        <taxon>Ecdysozoa</taxon>
        <taxon>Arthropoda</taxon>
        <taxon>Hexapoda</taxon>
        <taxon>Insecta</taxon>
        <taxon>Pterygota</taxon>
        <taxon>Neoptera</taxon>
        <taxon>Endopterygota</taxon>
        <taxon>Hymenoptera</taxon>
        <taxon>Apocrita</taxon>
        <taxon>Aculeata</taxon>
        <taxon>Apoidea</taxon>
        <taxon>Anthophila</taxon>
        <taxon>Apidae</taxon>
        <taxon>Frieseomelitta</taxon>
    </lineage>
</organism>
<dbReference type="PROSITE" id="PS51450">
    <property type="entry name" value="LRR"/>
    <property type="match status" value="5"/>
</dbReference>
<protein>
    <recommendedName>
        <fullName evidence="5">Protein phosphatase 1 regulatory subunit 42</fullName>
    </recommendedName>
</protein>
<accession>A0A833W7Z2</accession>
<dbReference type="AlphaFoldDB" id="A0A833W7Z2"/>
<sequence length="365" mass="42167">MVRLTTEYIERKCSQIQLNKSLSKKLRKDELYNLTHLRMNNMFISSIVQFTHIIVLFQGNFVNYKNLKVIYLQNNNIAIIENLYFASNLTHLYLQHNEISKIENLNFLEKLQTLYLGYNKILVVEGLECLRNLTILQIENQKLPIGESLCFDPRSIFTLSTCLKILNISGNKMTSLKSIEKLHKLEVLDVANNFIDDINDLTESISALTSLTELSLQGNPVTQYHRYRENLIANNDTLKTLDGKTVTDICRCFMKRFKMKKHFHHTKKSLSTTLDEDITSSLNLPPSLKESISRAIFQNPDPKLSTTSAINETQSYIFPSWKIGINTVKNGHITPKPFWSNVVKTNNFRNVRSMLNNETVKLPFI</sequence>
<dbReference type="Proteomes" id="UP000655588">
    <property type="component" value="Unassembled WGS sequence"/>
</dbReference>
<keyword evidence="4" id="KW-1185">Reference proteome</keyword>
<evidence type="ECO:0008006" key="5">
    <source>
        <dbReference type="Google" id="ProtNLM"/>
    </source>
</evidence>
<gene>
    <name evidence="3" type="ORF">E2986_09348</name>
</gene>
<evidence type="ECO:0000313" key="4">
    <source>
        <dbReference type="Proteomes" id="UP000655588"/>
    </source>
</evidence>
<reference evidence="3" key="1">
    <citation type="submission" date="2019-11" db="EMBL/GenBank/DDBJ databases">
        <title>The nuclear and mitochondrial genomes of Frieseomelitta varia - a highly eusocial stingless bee (Meliponini) with a permanently sterile worker caste.</title>
        <authorList>
            <person name="Freitas F.C.P."/>
            <person name="Lourenco A.P."/>
            <person name="Nunes F.M.F."/>
            <person name="Paschoal A.R."/>
            <person name="Abreu F.C.P."/>
            <person name="Barbin F.O."/>
            <person name="Bataglia L."/>
            <person name="Cardoso-Junior C.A.M."/>
            <person name="Cervoni M.S."/>
            <person name="Silva S.R."/>
            <person name="Dalarmi F."/>
            <person name="Del Lama M.A."/>
            <person name="Depintor T.S."/>
            <person name="Ferreira K.M."/>
            <person name="Goria P.S."/>
            <person name="Jaskot M.C."/>
            <person name="Lago D.C."/>
            <person name="Luna-Lucena D."/>
            <person name="Moda L.M."/>
            <person name="Nascimento L."/>
            <person name="Pedrino M."/>
            <person name="Rabico F.O."/>
            <person name="Sanches F.C."/>
            <person name="Santos D.E."/>
            <person name="Santos C.G."/>
            <person name="Vieira J."/>
            <person name="Lopes T.F."/>
            <person name="Barchuk A.R."/>
            <person name="Hartfelder K."/>
            <person name="Simoes Z.L.P."/>
            <person name="Bitondi M.M.G."/>
            <person name="Pinheiro D.G."/>
        </authorList>
    </citation>
    <scope>NUCLEOTIDE SEQUENCE</scope>
    <source>
        <strain evidence="3">USP_RPSP 00005682</strain>
        <tissue evidence="3">Whole individual</tissue>
    </source>
</reference>
<dbReference type="InterPro" id="IPR025875">
    <property type="entry name" value="Leu-rich_rpt_4"/>
</dbReference>
<dbReference type="InterPro" id="IPR001611">
    <property type="entry name" value="Leu-rich_rpt"/>
</dbReference>
<dbReference type="CDD" id="cd21340">
    <property type="entry name" value="PPP1R42"/>
    <property type="match status" value="1"/>
</dbReference>
<dbReference type="EMBL" id="WNWW01000544">
    <property type="protein sequence ID" value="KAF3423733.1"/>
    <property type="molecule type" value="Genomic_DNA"/>
</dbReference>